<keyword evidence="2" id="KW-0378">Hydrolase</keyword>
<dbReference type="CDD" id="cd14498">
    <property type="entry name" value="DSP"/>
    <property type="match status" value="1"/>
</dbReference>
<dbReference type="InterPro" id="IPR000340">
    <property type="entry name" value="Dual-sp_phosphatase_cat-dom"/>
</dbReference>
<dbReference type="GO" id="GO:0004721">
    <property type="term" value="F:phosphoprotein phosphatase activity"/>
    <property type="evidence" value="ECO:0007669"/>
    <property type="project" value="UniProtKB-KW"/>
</dbReference>
<evidence type="ECO:0000256" key="2">
    <source>
        <dbReference type="ARBA" id="ARBA00022801"/>
    </source>
</evidence>
<protein>
    <recommendedName>
        <fullName evidence="4">Tyrosine-protein phosphatase domain-containing protein</fullName>
    </recommendedName>
</protein>
<dbReference type="PANTHER" id="PTHR45961">
    <property type="entry name" value="IP21249P"/>
    <property type="match status" value="1"/>
</dbReference>
<name>A0A2K9L5E6_9VIRU</name>
<proteinExistence type="inferred from homology"/>
<dbReference type="PROSITE" id="PS50054">
    <property type="entry name" value="TYR_PHOSPHATASE_DUAL"/>
    <property type="match status" value="1"/>
</dbReference>
<organism evidence="5 6">
    <name type="scientific">Tupanvirus deep ocean</name>
    <dbReference type="NCBI Taxonomy" id="2126984"/>
    <lineage>
        <taxon>Viruses</taxon>
        <taxon>Varidnaviria</taxon>
        <taxon>Bamfordvirae</taxon>
        <taxon>Nucleocytoviricota</taxon>
        <taxon>Megaviricetes</taxon>
        <taxon>Imitervirales</taxon>
        <taxon>Mimiviridae</taxon>
        <taxon>Megamimivirinae</taxon>
        <taxon>Tupanvirus</taxon>
        <taxon>Tupanvirus altamarinense</taxon>
    </lineage>
</organism>
<dbReference type="Pfam" id="PF00782">
    <property type="entry name" value="DSPc"/>
    <property type="match status" value="1"/>
</dbReference>
<dbReference type="SUPFAM" id="SSF52799">
    <property type="entry name" value="(Phosphotyrosine protein) phosphatases II"/>
    <property type="match status" value="1"/>
</dbReference>
<accession>A0A2K9L5E6</accession>
<comment type="similarity">
    <text evidence="1">Belongs to the protein-tyrosine phosphatase family. Non-receptor class dual specificity subfamily.</text>
</comment>
<dbReference type="KEGG" id="vg:80517663"/>
<evidence type="ECO:0000256" key="3">
    <source>
        <dbReference type="ARBA" id="ARBA00022912"/>
    </source>
</evidence>
<dbReference type="Proteomes" id="UP000241719">
    <property type="component" value="Segment"/>
</dbReference>
<sequence>MDYIFDSLADPIEIIITENKKKIPFPDKFRKYPFGIKNRINYTRDMIMMSKITNTKEIYWDDSYDLIEKIEKMLYDYKNLAALPLSRYIIEKKEIPKHILKYYNKLYDIVDIVITKSLINRSDLVLEMIKKLLNICDPSLHIGYRLTIYVSVYFIKMAIKRKNLTRYAETIIQKLKDYKIESNISNFFTQKELDRYIHYVQKILDKQKCKNKQNGL</sequence>
<dbReference type="InterPro" id="IPR052103">
    <property type="entry name" value="Dual_spec_Phospatases"/>
</dbReference>
<dbReference type="PANTHER" id="PTHR45961:SF6">
    <property type="entry name" value="IP21249P"/>
    <property type="match status" value="1"/>
</dbReference>
<evidence type="ECO:0000313" key="5">
    <source>
        <dbReference type="EMBL" id="AUL79716.3"/>
    </source>
</evidence>
<evidence type="ECO:0000313" key="6">
    <source>
        <dbReference type="Proteomes" id="UP000241719"/>
    </source>
</evidence>
<dbReference type="SMART" id="SM00195">
    <property type="entry name" value="DSPc"/>
    <property type="match status" value="1"/>
</dbReference>
<evidence type="ECO:0000256" key="1">
    <source>
        <dbReference type="ARBA" id="ARBA00008601"/>
    </source>
</evidence>
<dbReference type="Gene3D" id="3.90.190.10">
    <property type="entry name" value="Protein tyrosine phosphatase superfamily"/>
    <property type="match status" value="1"/>
</dbReference>
<evidence type="ECO:0000259" key="4">
    <source>
        <dbReference type="PROSITE" id="PS50054"/>
    </source>
</evidence>
<keyword evidence="3" id="KW-0904">Protein phosphatase</keyword>
<dbReference type="GeneID" id="80517663"/>
<dbReference type="InterPro" id="IPR020422">
    <property type="entry name" value="TYR_PHOSPHATASE_DUAL_dom"/>
</dbReference>
<keyword evidence="6" id="KW-1185">Reference proteome</keyword>
<dbReference type="EMBL" id="MF405918">
    <property type="protein sequence ID" value="AUL79716.3"/>
    <property type="molecule type" value="Genomic_DNA"/>
</dbReference>
<dbReference type="InterPro" id="IPR029021">
    <property type="entry name" value="Prot-tyrosine_phosphatase-like"/>
</dbReference>
<dbReference type="RefSeq" id="YP_010780972.1">
    <property type="nucleotide sequence ID" value="NC_075038.1"/>
</dbReference>
<reference evidence="5 6" key="1">
    <citation type="journal article" date="2018" name="Nat. Commun.">
        <title>Tailed giant Tupanvirus possesses the most complete translational apparatus of the known virosphere.</title>
        <authorList>
            <person name="Abrahao J."/>
            <person name="Silva L."/>
            <person name="Silva L.S."/>
            <person name="Khalil J.Y.B."/>
            <person name="Rodrigues R."/>
            <person name="Arantes T."/>
            <person name="Assis F."/>
            <person name="Boratto P."/>
            <person name="Andrade M."/>
            <person name="Kroon E.G."/>
            <person name="Ribeiro B."/>
            <person name="Bergier I."/>
            <person name="Seligmann H."/>
            <person name="Ghigo E."/>
            <person name="Colson P."/>
            <person name="Levasseur A."/>
            <person name="Kroemer G."/>
            <person name="Raoult D."/>
            <person name="La Scola B."/>
        </authorList>
    </citation>
    <scope>NUCLEOTIDE SEQUENCE [LARGE SCALE GENOMIC DNA]</scope>
    <source>
        <strain evidence="5">Deep ocean</strain>
    </source>
</reference>